<feature type="compositionally biased region" description="Basic and acidic residues" evidence="1">
    <location>
        <begin position="576"/>
        <end position="614"/>
    </location>
</feature>
<feature type="compositionally biased region" description="Basic and acidic residues" evidence="1">
    <location>
        <begin position="514"/>
        <end position="526"/>
    </location>
</feature>
<feature type="chain" id="PRO_5044852431" evidence="2">
    <location>
        <begin position="27"/>
        <end position="614"/>
    </location>
</feature>
<feature type="region of interest" description="Disordered" evidence="1">
    <location>
        <begin position="37"/>
        <end position="83"/>
    </location>
</feature>
<feature type="compositionally biased region" description="Polar residues" evidence="1">
    <location>
        <begin position="60"/>
        <end position="73"/>
    </location>
</feature>
<sequence length="614" mass="67707">MIPSKTLKWLLLLSLICHFFTSVAMGDVVEQQNQAVAAPPDTTSVVDQPSTENSKHLAEQPNNQQNANGNESVTGGGGAGRALAAPLLRGPENAIELNGEQKPFFKIHYRDGVQKAIFDETPRRVPADFEDTNNVGGAAGELDTYDDVRLVEPQLEQPLFIPEIYRNETREGTTKAPKSAKGGAAATNANRPLVSPEVQSRPPVTVRTTTARPGAATVRPTHPFGRPPPPPVLPQQPRLPPQHPQPPRPFPPPNAPLPQPFRPNSQPPPLPHSPNAVPRPMPTQQQQRPLTPNIGVGQIRTGVCHQAIFYTPQSVSEADIHRIYTHFAVVVSVDQCARTCHEFNCDVAILDPISRHCQFNPSTAFRVHPACPQWPNPLYRNNVKSGQGPVRIACVTCQQRRRVPKPGQSSPMPFNGQGKQQQQTISVARPAAGAAPPPPHVIRTTVRDRLNAGPFLQNGENGPRIAHVANAAAVLKTTERGEESETGRDLSAEFHKLERLLKSAEDYLDETEPNEAKRTVKEEKGRKGTAVGREVPSWTEGHPQGEGFSPLRINPLRRPFMEDPSRPHAIFYSTDKMPRPKSGDNERNGEEFFQRRIRRNESEERKGKKGEENK</sequence>
<evidence type="ECO:0000256" key="1">
    <source>
        <dbReference type="SAM" id="MobiDB-lite"/>
    </source>
</evidence>
<protein>
    <submittedName>
        <fullName evidence="3">Uncharacterized protein</fullName>
    </submittedName>
</protein>
<feature type="signal peptide" evidence="2">
    <location>
        <begin position="1"/>
        <end position="26"/>
    </location>
</feature>
<evidence type="ECO:0000313" key="4">
    <source>
        <dbReference type="Proteomes" id="UP001620626"/>
    </source>
</evidence>
<comment type="caution">
    <text evidence="3">The sequence shown here is derived from an EMBL/GenBank/DDBJ whole genome shotgun (WGS) entry which is preliminary data.</text>
</comment>
<feature type="compositionally biased region" description="Pro residues" evidence="1">
    <location>
        <begin position="225"/>
        <end position="281"/>
    </location>
</feature>
<dbReference type="AlphaFoldDB" id="A0ABD2LLB6"/>
<feature type="region of interest" description="Disordered" evidence="1">
    <location>
        <begin position="165"/>
        <end position="290"/>
    </location>
</feature>
<dbReference type="EMBL" id="JBICBT010000362">
    <property type="protein sequence ID" value="KAL3116027.1"/>
    <property type="molecule type" value="Genomic_DNA"/>
</dbReference>
<feature type="compositionally biased region" description="Polar residues" evidence="1">
    <location>
        <begin position="37"/>
        <end position="52"/>
    </location>
</feature>
<reference evidence="3 4" key="1">
    <citation type="submission" date="2024-10" db="EMBL/GenBank/DDBJ databases">
        <authorList>
            <person name="Kim D."/>
        </authorList>
    </citation>
    <scope>NUCLEOTIDE SEQUENCE [LARGE SCALE GENOMIC DNA]</scope>
    <source>
        <strain evidence="3">BH-2024</strain>
    </source>
</reference>
<organism evidence="3 4">
    <name type="scientific">Heterodera trifolii</name>
    <dbReference type="NCBI Taxonomy" id="157864"/>
    <lineage>
        <taxon>Eukaryota</taxon>
        <taxon>Metazoa</taxon>
        <taxon>Ecdysozoa</taxon>
        <taxon>Nematoda</taxon>
        <taxon>Chromadorea</taxon>
        <taxon>Rhabditida</taxon>
        <taxon>Tylenchina</taxon>
        <taxon>Tylenchomorpha</taxon>
        <taxon>Tylenchoidea</taxon>
        <taxon>Heteroderidae</taxon>
        <taxon>Heteroderinae</taxon>
        <taxon>Heterodera</taxon>
    </lineage>
</organism>
<evidence type="ECO:0000256" key="2">
    <source>
        <dbReference type="SAM" id="SignalP"/>
    </source>
</evidence>
<keyword evidence="2" id="KW-0732">Signal</keyword>
<dbReference type="Proteomes" id="UP001620626">
    <property type="component" value="Unassembled WGS sequence"/>
</dbReference>
<feature type="compositionally biased region" description="Low complexity" evidence="1">
    <location>
        <begin position="201"/>
        <end position="224"/>
    </location>
</feature>
<proteinExistence type="predicted"/>
<keyword evidence="4" id="KW-1185">Reference proteome</keyword>
<gene>
    <name evidence="3" type="ORF">niasHT_007327</name>
</gene>
<name>A0ABD2LLB6_9BILA</name>
<feature type="compositionally biased region" description="Low complexity" evidence="1">
    <location>
        <begin position="174"/>
        <end position="187"/>
    </location>
</feature>
<accession>A0ABD2LLB6</accession>
<feature type="region of interest" description="Disordered" evidence="1">
    <location>
        <begin position="506"/>
        <end position="614"/>
    </location>
</feature>
<evidence type="ECO:0000313" key="3">
    <source>
        <dbReference type="EMBL" id="KAL3116027.1"/>
    </source>
</evidence>